<dbReference type="AlphaFoldDB" id="A0AA35SHA7"/>
<sequence>MVTTFGPVAYPSNETPTKMVQKLLLYAPSVLI</sequence>
<evidence type="ECO:0000313" key="2">
    <source>
        <dbReference type="Proteomes" id="UP001174909"/>
    </source>
</evidence>
<name>A0AA35SHA7_GEOBA</name>
<protein>
    <submittedName>
        <fullName evidence="1">Uncharacterized protein</fullName>
    </submittedName>
</protein>
<evidence type="ECO:0000313" key="1">
    <source>
        <dbReference type="EMBL" id="CAI8029609.1"/>
    </source>
</evidence>
<proteinExistence type="predicted"/>
<reference evidence="1" key="1">
    <citation type="submission" date="2023-03" db="EMBL/GenBank/DDBJ databases">
        <authorList>
            <person name="Steffen K."/>
            <person name="Cardenas P."/>
        </authorList>
    </citation>
    <scope>NUCLEOTIDE SEQUENCE</scope>
</reference>
<accession>A0AA35SHA7</accession>
<keyword evidence="2" id="KW-1185">Reference proteome</keyword>
<gene>
    <name evidence="1" type="ORF">GBAR_LOCUS16802</name>
</gene>
<dbReference type="Proteomes" id="UP001174909">
    <property type="component" value="Unassembled WGS sequence"/>
</dbReference>
<comment type="caution">
    <text evidence="1">The sequence shown here is derived from an EMBL/GenBank/DDBJ whole genome shotgun (WGS) entry which is preliminary data.</text>
</comment>
<dbReference type="EMBL" id="CASHTH010002419">
    <property type="protein sequence ID" value="CAI8029609.1"/>
    <property type="molecule type" value="Genomic_DNA"/>
</dbReference>
<organism evidence="1 2">
    <name type="scientific">Geodia barretti</name>
    <name type="common">Barrett's horny sponge</name>
    <dbReference type="NCBI Taxonomy" id="519541"/>
    <lineage>
        <taxon>Eukaryota</taxon>
        <taxon>Metazoa</taxon>
        <taxon>Porifera</taxon>
        <taxon>Demospongiae</taxon>
        <taxon>Heteroscleromorpha</taxon>
        <taxon>Tetractinellida</taxon>
        <taxon>Astrophorina</taxon>
        <taxon>Geodiidae</taxon>
        <taxon>Geodia</taxon>
    </lineage>
</organism>